<name>A0A2K8KW46_9GAMM</name>
<accession>A0A2K8KW46</accession>
<dbReference type="AlphaFoldDB" id="A0A2K8KW46"/>
<dbReference type="OrthoDB" id="343736at2"/>
<sequence>MSVSDQGRFYRNGQDHRGGWLVSFADVHQSFGFNGVRIGRWVTAEEKAVSAPLFYDALADLMSILAAPAILISLRGTLSLEYGTGGQWGVAAHYTPAMRAFALAKNAGPGSIAHEWFHAFDHYIAGKSIIDPTPLDFASSAWTNQRPTIDHPLNQLLFACFEKIFYQPDSRVASPLLLAAQQADRRAGRRYYSLPAEMCARAFEAFVQDAAIKNTYLVKGTRQSAEAELGLYPKATQRSEVNRAFASYFSTLGALLHKSPQGSSAG</sequence>
<keyword evidence="3" id="KW-1185">Reference proteome</keyword>
<protein>
    <recommendedName>
        <fullName evidence="1">Large polyvalent protein-associated domain-containing protein</fullName>
    </recommendedName>
</protein>
<dbReference type="EMBL" id="CP011797">
    <property type="protein sequence ID" value="ATX77931.1"/>
    <property type="molecule type" value="Genomic_DNA"/>
</dbReference>
<dbReference type="RefSeq" id="WP_100258152.1">
    <property type="nucleotide sequence ID" value="NZ_CP011797.1"/>
</dbReference>
<dbReference type="InterPro" id="IPR041047">
    <property type="entry name" value="LPD1"/>
</dbReference>
<gene>
    <name evidence="2" type="ORF">REIFOR_02810</name>
</gene>
<evidence type="ECO:0000313" key="3">
    <source>
        <dbReference type="Proteomes" id="UP000229757"/>
    </source>
</evidence>
<proteinExistence type="predicted"/>
<feature type="domain" description="Large polyvalent protein-associated" evidence="1">
    <location>
        <begin position="184"/>
        <end position="254"/>
    </location>
</feature>
<organism evidence="2 3">
    <name type="scientific">Reinekea forsetii</name>
    <dbReference type="NCBI Taxonomy" id="1336806"/>
    <lineage>
        <taxon>Bacteria</taxon>
        <taxon>Pseudomonadati</taxon>
        <taxon>Pseudomonadota</taxon>
        <taxon>Gammaproteobacteria</taxon>
        <taxon>Oceanospirillales</taxon>
        <taxon>Saccharospirillaceae</taxon>
        <taxon>Reinekea</taxon>
    </lineage>
</organism>
<dbReference type="KEGG" id="rfo:REIFOR_02810"/>
<dbReference type="Pfam" id="PF18796">
    <property type="entry name" value="LPD1"/>
    <property type="match status" value="1"/>
</dbReference>
<dbReference type="Proteomes" id="UP000229757">
    <property type="component" value="Chromosome"/>
</dbReference>
<dbReference type="NCBIfam" id="NF041907">
    <property type="entry name" value="CLCA_X"/>
    <property type="match status" value="1"/>
</dbReference>
<reference evidence="2 3" key="1">
    <citation type="journal article" date="2017" name="Environ. Microbiol.">
        <title>Genomic and physiological analyses of 'Reinekea forsetii' reveal a versatile opportunistic lifestyle during spring algae blooms.</title>
        <authorList>
            <person name="Avci B."/>
            <person name="Hahnke R.L."/>
            <person name="Chafee M."/>
            <person name="Fischer T."/>
            <person name="Gruber-Vodicka H."/>
            <person name="Tegetmeyer H.E."/>
            <person name="Harder J."/>
            <person name="Fuchs B.M."/>
            <person name="Amann R.I."/>
            <person name="Teeling H."/>
        </authorList>
    </citation>
    <scope>NUCLEOTIDE SEQUENCE [LARGE SCALE GENOMIC DNA]</scope>
    <source>
        <strain evidence="2 3">Hel1_31_D35</strain>
    </source>
</reference>
<evidence type="ECO:0000259" key="1">
    <source>
        <dbReference type="Pfam" id="PF18796"/>
    </source>
</evidence>
<evidence type="ECO:0000313" key="2">
    <source>
        <dbReference type="EMBL" id="ATX77931.1"/>
    </source>
</evidence>